<evidence type="ECO:0000256" key="2">
    <source>
        <dbReference type="ARBA" id="ARBA00022898"/>
    </source>
</evidence>
<keyword evidence="5" id="KW-0804">Transcription</keyword>
<dbReference type="EMBL" id="STFG01000016">
    <property type="protein sequence ID" value="THT99027.1"/>
    <property type="molecule type" value="Genomic_DNA"/>
</dbReference>
<dbReference type="InterPro" id="IPR036388">
    <property type="entry name" value="WH-like_DNA-bd_sf"/>
</dbReference>
<name>A0A4S8EVS1_9BURK</name>
<keyword evidence="7" id="KW-0032">Aminotransferase</keyword>
<dbReference type="PANTHER" id="PTHR46577">
    <property type="entry name" value="HTH-TYPE TRANSCRIPTIONAL REGULATORY PROTEIN GABR"/>
    <property type="match status" value="1"/>
</dbReference>
<dbReference type="InterPro" id="IPR000524">
    <property type="entry name" value="Tscrpt_reg_HTH_GntR"/>
</dbReference>
<dbReference type="PANTHER" id="PTHR46577:SF1">
    <property type="entry name" value="HTH-TYPE TRANSCRIPTIONAL REGULATORY PROTEIN GABR"/>
    <property type="match status" value="1"/>
</dbReference>
<dbReference type="GO" id="GO:0008483">
    <property type="term" value="F:transaminase activity"/>
    <property type="evidence" value="ECO:0007669"/>
    <property type="project" value="UniProtKB-KW"/>
</dbReference>
<dbReference type="CDD" id="cd00609">
    <property type="entry name" value="AAT_like"/>
    <property type="match status" value="1"/>
</dbReference>
<dbReference type="Gene3D" id="1.10.10.10">
    <property type="entry name" value="Winged helix-like DNA-binding domain superfamily/Winged helix DNA-binding domain"/>
    <property type="match status" value="1"/>
</dbReference>
<dbReference type="InterPro" id="IPR004839">
    <property type="entry name" value="Aminotransferase_I/II_large"/>
</dbReference>
<dbReference type="InterPro" id="IPR015421">
    <property type="entry name" value="PyrdxlP-dep_Trfase_major"/>
</dbReference>
<gene>
    <name evidence="7" type="ORF">E9531_13185</name>
</gene>
<sequence>MSAMSTEKISRKNRGMFDFPMLPTLSGETKQEWAYRQVAHAIAARLLPAGHSVPSTRVLAARWGVSRGVLELAFERLIHEGYLKAEVGRGTWVNEVLPEQFLYATADTLMAPHLPLVVEPISTKVQAGQPFVARVPDTTTFDLKAWRESLIRSAKTLQNSDLSNQDPRGLLSLREEICKHLALSRAVFCVPDQVLIVGGIRHAIDLCAQVVADSGAAVAIEEPGYRSAAELFAARGNTVLPVVVDENGICVSDLHHLSARAVYVTPAHQAPTGVMLSPERRIELLHWANTRGATVIEDDYDSDFSYDAAPLPALKSQDQAGSVIFCGSFNKSLFPALRVGYIVANSTRLNALIRAHAAMGRTASVLDQLTLADFMRTNAFASHLKKVRLSYQKKRDLILHELCMAGVPKESFRGLHAGFHFVLRLPHGVSEDRLIACAAERGLVLQGVSSFYYANQPPLTPAIVIGYAALTEAQTRWNSRQLASVLKQFL</sequence>
<dbReference type="GO" id="GO:0003700">
    <property type="term" value="F:DNA-binding transcription factor activity"/>
    <property type="evidence" value="ECO:0007669"/>
    <property type="project" value="InterPro"/>
</dbReference>
<keyword evidence="8" id="KW-1185">Reference proteome</keyword>
<accession>A0A4S8EVS1</accession>
<dbReference type="SMART" id="SM00345">
    <property type="entry name" value="HTH_GNTR"/>
    <property type="match status" value="1"/>
</dbReference>
<evidence type="ECO:0000256" key="1">
    <source>
        <dbReference type="ARBA" id="ARBA00005384"/>
    </source>
</evidence>
<dbReference type="CDD" id="cd07377">
    <property type="entry name" value="WHTH_GntR"/>
    <property type="match status" value="1"/>
</dbReference>
<comment type="caution">
    <text evidence="7">The sequence shown here is derived from an EMBL/GenBank/DDBJ whole genome shotgun (WGS) entry which is preliminary data.</text>
</comment>
<dbReference type="GO" id="GO:0030170">
    <property type="term" value="F:pyridoxal phosphate binding"/>
    <property type="evidence" value="ECO:0007669"/>
    <property type="project" value="InterPro"/>
</dbReference>
<keyword evidence="7" id="KW-0808">Transferase</keyword>
<feature type="domain" description="HTH gntR-type" evidence="6">
    <location>
        <begin position="28"/>
        <end position="96"/>
    </location>
</feature>
<dbReference type="Pfam" id="PF00392">
    <property type="entry name" value="GntR"/>
    <property type="match status" value="1"/>
</dbReference>
<keyword evidence="3" id="KW-0805">Transcription regulation</keyword>
<dbReference type="AlphaFoldDB" id="A0A4S8EVS1"/>
<dbReference type="InterPro" id="IPR051446">
    <property type="entry name" value="HTH_trans_reg/aminotransferase"/>
</dbReference>
<dbReference type="SUPFAM" id="SSF46785">
    <property type="entry name" value="Winged helix' DNA-binding domain"/>
    <property type="match status" value="1"/>
</dbReference>
<evidence type="ECO:0000256" key="5">
    <source>
        <dbReference type="ARBA" id="ARBA00023163"/>
    </source>
</evidence>
<proteinExistence type="inferred from homology"/>
<dbReference type="SUPFAM" id="SSF53383">
    <property type="entry name" value="PLP-dependent transferases"/>
    <property type="match status" value="1"/>
</dbReference>
<reference evidence="7 8" key="1">
    <citation type="journal article" date="2015" name="Antonie Van Leeuwenhoek">
        <title>Lampropedia puyangensis sp. nov., isolated from symptomatic bark of Populus ? euramericana canker and emended description of Lampropedia hyalina (Ehrenberg 1832) Lee et al. 2004.</title>
        <authorList>
            <person name="Li Y."/>
            <person name="Wang T."/>
            <person name="Piao C.G."/>
            <person name="Wang L.F."/>
            <person name="Tian G.Z."/>
            <person name="Zhu T.H."/>
            <person name="Guo M.W."/>
        </authorList>
    </citation>
    <scope>NUCLEOTIDE SEQUENCE [LARGE SCALE GENOMIC DNA]</scope>
    <source>
        <strain evidence="7 8">2-bin</strain>
    </source>
</reference>
<evidence type="ECO:0000313" key="7">
    <source>
        <dbReference type="EMBL" id="THT99027.1"/>
    </source>
</evidence>
<keyword evidence="2" id="KW-0663">Pyridoxal phosphate</keyword>
<dbReference type="InterPro" id="IPR015424">
    <property type="entry name" value="PyrdxlP-dep_Trfase"/>
</dbReference>
<dbReference type="Proteomes" id="UP000308917">
    <property type="component" value="Unassembled WGS sequence"/>
</dbReference>
<evidence type="ECO:0000256" key="3">
    <source>
        <dbReference type="ARBA" id="ARBA00023015"/>
    </source>
</evidence>
<dbReference type="GO" id="GO:0003677">
    <property type="term" value="F:DNA binding"/>
    <property type="evidence" value="ECO:0007669"/>
    <property type="project" value="UniProtKB-KW"/>
</dbReference>
<dbReference type="InterPro" id="IPR036390">
    <property type="entry name" value="WH_DNA-bd_sf"/>
</dbReference>
<dbReference type="Pfam" id="PF00155">
    <property type="entry name" value="Aminotran_1_2"/>
    <property type="match status" value="1"/>
</dbReference>
<dbReference type="Gene3D" id="3.40.640.10">
    <property type="entry name" value="Type I PLP-dependent aspartate aminotransferase-like (Major domain)"/>
    <property type="match status" value="1"/>
</dbReference>
<organism evidence="7 8">
    <name type="scientific">Lampropedia puyangensis</name>
    <dbReference type="NCBI Taxonomy" id="1330072"/>
    <lineage>
        <taxon>Bacteria</taxon>
        <taxon>Pseudomonadati</taxon>
        <taxon>Pseudomonadota</taxon>
        <taxon>Betaproteobacteria</taxon>
        <taxon>Burkholderiales</taxon>
        <taxon>Comamonadaceae</taxon>
        <taxon>Lampropedia</taxon>
    </lineage>
</organism>
<evidence type="ECO:0000313" key="8">
    <source>
        <dbReference type="Proteomes" id="UP000308917"/>
    </source>
</evidence>
<dbReference type="PROSITE" id="PS50949">
    <property type="entry name" value="HTH_GNTR"/>
    <property type="match status" value="1"/>
</dbReference>
<comment type="similarity">
    <text evidence="1">In the C-terminal section; belongs to the class-I pyridoxal-phosphate-dependent aminotransferase family.</text>
</comment>
<evidence type="ECO:0000259" key="6">
    <source>
        <dbReference type="PROSITE" id="PS50949"/>
    </source>
</evidence>
<protein>
    <submittedName>
        <fullName evidence="7">PLP-dependent aminotransferase family protein</fullName>
    </submittedName>
</protein>
<evidence type="ECO:0000256" key="4">
    <source>
        <dbReference type="ARBA" id="ARBA00023125"/>
    </source>
</evidence>
<keyword evidence="4" id="KW-0238">DNA-binding</keyword>